<accession>A0A5J4TVD1</accession>
<reference evidence="1 2" key="1">
    <citation type="submission" date="2019-03" db="EMBL/GenBank/DDBJ databases">
        <title>Single cell metagenomics reveals metabolic interactions within the superorganism composed of flagellate Streblomastix strix and complex community of Bacteroidetes bacteria on its surface.</title>
        <authorList>
            <person name="Treitli S.C."/>
            <person name="Kolisko M."/>
            <person name="Husnik F."/>
            <person name="Keeling P."/>
            <person name="Hampl V."/>
        </authorList>
    </citation>
    <scope>NUCLEOTIDE SEQUENCE [LARGE SCALE GENOMIC DNA]</scope>
    <source>
        <strain evidence="1">ST1C</strain>
    </source>
</reference>
<comment type="caution">
    <text evidence="1">The sequence shown here is derived from an EMBL/GenBank/DDBJ whole genome shotgun (WGS) entry which is preliminary data.</text>
</comment>
<sequence length="35" mass="4044">PKKKKEDGSQSTTNLALNQDQKLGKVTFWMLYTPF</sequence>
<protein>
    <submittedName>
        <fullName evidence="1">Uncharacterized protein</fullName>
    </submittedName>
</protein>
<proteinExistence type="predicted"/>
<evidence type="ECO:0000313" key="1">
    <source>
        <dbReference type="EMBL" id="KAA6361839.1"/>
    </source>
</evidence>
<evidence type="ECO:0000313" key="2">
    <source>
        <dbReference type="Proteomes" id="UP000324800"/>
    </source>
</evidence>
<feature type="non-terminal residue" evidence="1">
    <location>
        <position position="1"/>
    </location>
</feature>
<gene>
    <name evidence="1" type="ORF">EZS28_042633</name>
</gene>
<organism evidence="1 2">
    <name type="scientific">Streblomastix strix</name>
    <dbReference type="NCBI Taxonomy" id="222440"/>
    <lineage>
        <taxon>Eukaryota</taxon>
        <taxon>Metamonada</taxon>
        <taxon>Preaxostyla</taxon>
        <taxon>Oxymonadida</taxon>
        <taxon>Streblomastigidae</taxon>
        <taxon>Streblomastix</taxon>
    </lineage>
</organism>
<dbReference type="Proteomes" id="UP000324800">
    <property type="component" value="Unassembled WGS sequence"/>
</dbReference>
<dbReference type="OrthoDB" id="270970at2759"/>
<name>A0A5J4TVD1_9EUKA</name>
<dbReference type="EMBL" id="SNRW01024995">
    <property type="protein sequence ID" value="KAA6361839.1"/>
    <property type="molecule type" value="Genomic_DNA"/>
</dbReference>
<dbReference type="AlphaFoldDB" id="A0A5J4TVD1"/>